<dbReference type="Proteomes" id="UP000482155">
    <property type="component" value="Unassembled WGS sequence"/>
</dbReference>
<sequence length="93" mass="10696">MRVARNQFGVPQYPEHDARRLFVLLSAVDLLERPTVSAIADLTGMEQQVIDQEMMKLREQFGVVLHKVGEIYHIESWGDVLQKDGVKRYLKAS</sequence>
<protein>
    <submittedName>
        <fullName evidence="1">Uncharacterized protein</fullName>
    </submittedName>
</protein>
<dbReference type="RefSeq" id="WP_163959991.1">
    <property type="nucleotide sequence ID" value="NZ_JAAIVB010000007.1"/>
</dbReference>
<organism evidence="1 2">
    <name type="scientific">Noviherbaspirillum galbum</name>
    <dbReference type="NCBI Taxonomy" id="2709383"/>
    <lineage>
        <taxon>Bacteria</taxon>
        <taxon>Pseudomonadati</taxon>
        <taxon>Pseudomonadota</taxon>
        <taxon>Betaproteobacteria</taxon>
        <taxon>Burkholderiales</taxon>
        <taxon>Oxalobacteraceae</taxon>
        <taxon>Noviherbaspirillum</taxon>
    </lineage>
</organism>
<evidence type="ECO:0000313" key="1">
    <source>
        <dbReference type="EMBL" id="NEX59641.1"/>
    </source>
</evidence>
<dbReference type="EMBL" id="JAAIVB010000007">
    <property type="protein sequence ID" value="NEX59641.1"/>
    <property type="molecule type" value="Genomic_DNA"/>
</dbReference>
<name>A0A6B3SFP3_9BURK</name>
<dbReference type="Gene3D" id="1.10.10.10">
    <property type="entry name" value="Winged helix-like DNA-binding domain superfamily/Winged helix DNA-binding domain"/>
    <property type="match status" value="1"/>
</dbReference>
<proteinExistence type="predicted"/>
<keyword evidence="2" id="KW-1185">Reference proteome</keyword>
<evidence type="ECO:0000313" key="2">
    <source>
        <dbReference type="Proteomes" id="UP000482155"/>
    </source>
</evidence>
<gene>
    <name evidence="1" type="ORF">G3574_00985</name>
</gene>
<dbReference type="AlphaFoldDB" id="A0A6B3SFP3"/>
<accession>A0A6B3SFP3</accession>
<comment type="caution">
    <text evidence="1">The sequence shown here is derived from an EMBL/GenBank/DDBJ whole genome shotgun (WGS) entry which is preliminary data.</text>
</comment>
<reference evidence="1 2" key="1">
    <citation type="submission" date="2020-02" db="EMBL/GenBank/DDBJ databases">
        <authorList>
            <person name="Kim M.K."/>
        </authorList>
    </citation>
    <scope>NUCLEOTIDE SEQUENCE [LARGE SCALE GENOMIC DNA]</scope>
    <source>
        <strain evidence="1 2">17J57-3</strain>
    </source>
</reference>
<dbReference type="InterPro" id="IPR036388">
    <property type="entry name" value="WH-like_DNA-bd_sf"/>
</dbReference>